<dbReference type="SUPFAM" id="SSF48508">
    <property type="entry name" value="Nuclear receptor ligand-binding domain"/>
    <property type="match status" value="1"/>
</dbReference>
<evidence type="ECO:0000256" key="2">
    <source>
        <dbReference type="ARBA" id="ARBA00023163"/>
    </source>
</evidence>
<accession>A0A914X0W1</accession>
<dbReference type="InterPro" id="IPR035500">
    <property type="entry name" value="NHR-like_dom_sf"/>
</dbReference>
<evidence type="ECO:0000313" key="5">
    <source>
        <dbReference type="WBParaSite" id="PSAMB.scaffold6012size10379.g27731.t1"/>
    </source>
</evidence>
<dbReference type="Gene3D" id="1.10.565.10">
    <property type="entry name" value="Retinoid X Receptor"/>
    <property type="match status" value="1"/>
</dbReference>
<sequence length="174" mass="19982">MASFIEMELPDVQAGFRKGRGTRDQIANLRWIMEKTREFQKDAYMYFIDYNKAFDCIEHDKLWKLMSALEEDVRTDELAIDIVVLIVLFSSDRPNVPLEIDGATITKHSEFYSNLLLRYLQSVHGCEAERKFSSVTGALGLLRQVSQSSVTLFMGTVNPAEAEELPREFFKTAE</sequence>
<evidence type="ECO:0000256" key="3">
    <source>
        <dbReference type="ARBA" id="ARBA00023170"/>
    </source>
</evidence>
<dbReference type="AlphaFoldDB" id="A0A914X0W1"/>
<reference evidence="5" key="1">
    <citation type="submission" date="2022-11" db="UniProtKB">
        <authorList>
            <consortium name="WormBaseParasite"/>
        </authorList>
    </citation>
    <scope>IDENTIFICATION</scope>
</reference>
<evidence type="ECO:0000256" key="1">
    <source>
        <dbReference type="ARBA" id="ARBA00023015"/>
    </source>
</evidence>
<name>A0A914X0W1_9BILA</name>
<organism evidence="4 5">
    <name type="scientific">Plectus sambesii</name>
    <dbReference type="NCBI Taxonomy" id="2011161"/>
    <lineage>
        <taxon>Eukaryota</taxon>
        <taxon>Metazoa</taxon>
        <taxon>Ecdysozoa</taxon>
        <taxon>Nematoda</taxon>
        <taxon>Chromadorea</taxon>
        <taxon>Plectida</taxon>
        <taxon>Plectina</taxon>
        <taxon>Plectoidea</taxon>
        <taxon>Plectidae</taxon>
        <taxon>Plectus</taxon>
    </lineage>
</organism>
<keyword evidence="2" id="KW-0804">Transcription</keyword>
<keyword evidence="4" id="KW-1185">Reference proteome</keyword>
<keyword evidence="3" id="KW-0675">Receptor</keyword>
<dbReference type="Proteomes" id="UP000887566">
    <property type="component" value="Unplaced"/>
</dbReference>
<keyword evidence="1" id="KW-0805">Transcription regulation</keyword>
<dbReference type="PANTHER" id="PTHR47027:SF8">
    <property type="entry name" value="RIBONUCLEASE H"/>
    <property type="match status" value="1"/>
</dbReference>
<dbReference type="WBParaSite" id="PSAMB.scaffold6012size10379.g27731.t1">
    <property type="protein sequence ID" value="PSAMB.scaffold6012size10379.g27731.t1"/>
    <property type="gene ID" value="PSAMB.scaffold6012size10379.g27731"/>
</dbReference>
<evidence type="ECO:0000313" key="4">
    <source>
        <dbReference type="Proteomes" id="UP000887566"/>
    </source>
</evidence>
<protein>
    <submittedName>
        <fullName evidence="5">Reverse transcriptase domain-containing protein</fullName>
    </submittedName>
</protein>
<dbReference type="PANTHER" id="PTHR47027">
    <property type="entry name" value="REVERSE TRANSCRIPTASE DOMAIN-CONTAINING PROTEIN"/>
    <property type="match status" value="1"/>
</dbReference>
<proteinExistence type="predicted"/>